<protein>
    <submittedName>
        <fullName evidence="2">Uncharacterized protein</fullName>
    </submittedName>
</protein>
<gene>
    <name evidence="2" type="ORF">Slati_4508400</name>
</gene>
<dbReference type="AlphaFoldDB" id="A0AAW2STF9"/>
<evidence type="ECO:0000256" key="1">
    <source>
        <dbReference type="SAM" id="MobiDB-lite"/>
    </source>
</evidence>
<evidence type="ECO:0000313" key="2">
    <source>
        <dbReference type="EMBL" id="KAL0395422.1"/>
    </source>
</evidence>
<organism evidence="2">
    <name type="scientific">Sesamum latifolium</name>
    <dbReference type="NCBI Taxonomy" id="2727402"/>
    <lineage>
        <taxon>Eukaryota</taxon>
        <taxon>Viridiplantae</taxon>
        <taxon>Streptophyta</taxon>
        <taxon>Embryophyta</taxon>
        <taxon>Tracheophyta</taxon>
        <taxon>Spermatophyta</taxon>
        <taxon>Magnoliopsida</taxon>
        <taxon>eudicotyledons</taxon>
        <taxon>Gunneridae</taxon>
        <taxon>Pentapetalae</taxon>
        <taxon>asterids</taxon>
        <taxon>lamiids</taxon>
        <taxon>Lamiales</taxon>
        <taxon>Pedaliaceae</taxon>
        <taxon>Sesamum</taxon>
    </lineage>
</organism>
<reference evidence="2" key="1">
    <citation type="submission" date="2020-06" db="EMBL/GenBank/DDBJ databases">
        <authorList>
            <person name="Li T."/>
            <person name="Hu X."/>
            <person name="Zhang T."/>
            <person name="Song X."/>
            <person name="Zhang H."/>
            <person name="Dai N."/>
            <person name="Sheng W."/>
            <person name="Hou X."/>
            <person name="Wei L."/>
        </authorList>
    </citation>
    <scope>NUCLEOTIDE SEQUENCE</scope>
    <source>
        <strain evidence="2">KEN1</strain>
        <tissue evidence="2">Leaf</tissue>
    </source>
</reference>
<comment type="caution">
    <text evidence="2">The sequence shown here is derived from an EMBL/GenBank/DDBJ whole genome shotgun (WGS) entry which is preliminary data.</text>
</comment>
<feature type="compositionally biased region" description="Basic and acidic residues" evidence="1">
    <location>
        <begin position="21"/>
        <end position="34"/>
    </location>
</feature>
<sequence length="71" mass="7785">MLKDVSSSRRHATSGSEDEDSIHGSEDDTDDHAAGEQATLNDIARCVTRIEANLLELFEHIGLTLRRPPSP</sequence>
<reference evidence="2" key="2">
    <citation type="journal article" date="2024" name="Plant">
        <title>Genomic evolution and insights into agronomic trait innovations of Sesamum species.</title>
        <authorList>
            <person name="Miao H."/>
            <person name="Wang L."/>
            <person name="Qu L."/>
            <person name="Liu H."/>
            <person name="Sun Y."/>
            <person name="Le M."/>
            <person name="Wang Q."/>
            <person name="Wei S."/>
            <person name="Zheng Y."/>
            <person name="Lin W."/>
            <person name="Duan Y."/>
            <person name="Cao H."/>
            <person name="Xiong S."/>
            <person name="Wang X."/>
            <person name="Wei L."/>
            <person name="Li C."/>
            <person name="Ma Q."/>
            <person name="Ju M."/>
            <person name="Zhao R."/>
            <person name="Li G."/>
            <person name="Mu C."/>
            <person name="Tian Q."/>
            <person name="Mei H."/>
            <person name="Zhang T."/>
            <person name="Gao T."/>
            <person name="Zhang H."/>
        </authorList>
    </citation>
    <scope>NUCLEOTIDE SEQUENCE</scope>
    <source>
        <strain evidence="2">KEN1</strain>
    </source>
</reference>
<name>A0AAW2STF9_9LAMI</name>
<dbReference type="EMBL" id="JACGWN010000016">
    <property type="protein sequence ID" value="KAL0395422.1"/>
    <property type="molecule type" value="Genomic_DNA"/>
</dbReference>
<accession>A0AAW2STF9</accession>
<proteinExistence type="predicted"/>
<feature type="region of interest" description="Disordered" evidence="1">
    <location>
        <begin position="1"/>
        <end position="36"/>
    </location>
</feature>